<feature type="region of interest" description="Disordered" evidence="19">
    <location>
        <begin position="797"/>
        <end position="826"/>
    </location>
</feature>
<dbReference type="GO" id="GO:0045332">
    <property type="term" value="P:phospholipid translocation"/>
    <property type="evidence" value="ECO:0007669"/>
    <property type="project" value="TreeGrafter"/>
</dbReference>
<keyword evidence="3" id="KW-0813">Transport</keyword>
<keyword evidence="10 18" id="KW-1278">Translocase</keyword>
<dbReference type="Proteomes" id="UP001150569">
    <property type="component" value="Unassembled WGS sequence"/>
</dbReference>
<feature type="binding site" evidence="16">
    <location>
        <position position="583"/>
    </location>
    <ligand>
        <name>ATP</name>
        <dbReference type="ChEBI" id="CHEBI:30616"/>
    </ligand>
</feature>
<feature type="transmembrane region" description="Helical" evidence="18">
    <location>
        <begin position="1635"/>
        <end position="1657"/>
    </location>
</feature>
<dbReference type="OrthoDB" id="377733at2759"/>
<dbReference type="InterPro" id="IPR001757">
    <property type="entry name" value="P_typ_ATPase"/>
</dbReference>
<dbReference type="SUPFAM" id="SSF81665">
    <property type="entry name" value="Calcium ATPase, transmembrane domain M"/>
    <property type="match status" value="1"/>
</dbReference>
<feature type="transmembrane region" description="Helical" evidence="18">
    <location>
        <begin position="511"/>
        <end position="535"/>
    </location>
</feature>
<feature type="binding site" evidence="16">
    <location>
        <position position="1073"/>
    </location>
    <ligand>
        <name>ATP</name>
        <dbReference type="ChEBI" id="CHEBI:30616"/>
    </ligand>
</feature>
<feature type="transmembrane region" description="Helical" evidence="18">
    <location>
        <begin position="97"/>
        <end position="115"/>
    </location>
</feature>
<sequence>MDALRRLTRRWRPAPRSTGAANPANQDDTEINITRIASRPEGATDRTVYVNLPLPREACDEHGQPRQVFTSNQIRTSKYTLATFIPKNLYEQFHRAANIYFLATAILQLIPVFGIDNPGLAILPICVVLFITAVKDGFEDYRRHISDNEFNGTTTTRLINWDNRNFGTVTGRYHRAKVVLGKILTFVGLGSLAPQLPVRIDHHAVYARRPGMLAHLGASLRSLPRLSGHHPDASRSEAVELNTLPTPRSSLGDDASSRRTSLAGRRSSLGDGASSRRRSSVGGRLRPRFAESVWQELYVGDIILLRNHDPVPADMILLSTSEDDGTCYIETMNLDGETNLKSRSCVPDTSHVQTAGDCSRLRAFVKSDPPSSNLGSHFATMTLYPDSLPATETGRAPSPLRDGATATAPATKVIPITINNMLLRGCVLRNTDFAIGMVLFTGPESKIMLNSGETPSKRSRVERLINYMVVINFVILVVVCLLLAVGAALTWRHWENENVPWITQTSSIGGTYVLTFWQTLILLQYVIPISLYVSLELVKTCQAFFIYQDLRMYYAPTDRTCVPRSWNLSDDLGQVQYVFSDKTGTLTRNVMEFRKCTIHGQVYGRQLPGDELDVERAGQSEWAPQTATKSMTEYSPDKEEDPTTLRGPDPVGGIVVEDDRHSSSSSLASYHSLALSDGLSDHGGLSPTPPHTTAAGSLHDTDKEDPPWSTADDARRRSLLAAYRGALYRVFTPHYVDVASDNSDAFSSVDPRLFDDLAHLPHEKAAEHGDLRATQARHVRDFFSLLAVCHTALVEKPERTQEDVERERGDVSDTESEPGSPTAEQDPLYAYTASSHPRHLAWSADPVAHGGSVRDSDLTQIDGPARPTRPVGSSSLPPTYTPINYRAESPDESALVKAAKNFGFTFLGRNKDQLSLDILGQPCTFTLLAVIEFNSTRKRMSVVVRRPAPWHDIVLCCKGADNVIVERLAPGQDDLRDATLEQIDAFSNQGLRVLCMASRVISEEEYADWGARYQAAQVQVEGREEELEACADLIERDLALLGATAIEDKLQEEVPATIAALRDAGIHVWVLTGDKLETAINIGFASSLITRDMEVWTIRRAEEDTVLDRFHLVANVILKQGLMSGAIDADYLDSQIQPRTRWQRAGRFFRFIFSGPRVNPQDPGSRGWFLNFGIGPSHRRSRRRHRHRRRMGDTLITENLPGQGGRHYRRRTTLRRLRTLFRNRRKLDHLRDKYGFDESTAVATSYHASRVNLRSQSRYSIDDLERGLSPDTRLSYCGTRRHRSATDDEPAQADKESDDSPTSDDADPDATTRPSRRRPYLDTGDEDILPPSDHALVIDGTALRYIMRSPVHARLLQQIAPACKSVICCRVSPLQKAQVVQLIRRGHDVVTLAIGDGANDVSMIQQADVGVAIAGEEGMQASMASDYAIARFRFLRNLLLVHGLWCYLRIVEMVLSFFYKNVIWAFGAFWYQFFDGYSANFLYDYSFFQLYNLIFTSLPALVLGVLDQAVPYDTALQFPGLYRVGVRGTHFSMRRFWLYQFDALWQSAVCFFVFYLAFRSGPPNQWGRDMGQFDMSTLMVYSIVIVANLYLALKSYTWNPIFLGSIALSFIVLYCYLPVYSAIKGHDLTGVAAVIYPTGIFWLGVLLATVISLFITWTMSYIGFTEFPEDLDVIRLAQKYRRPVSSHSTELGRAAGPSEADLLQNSTLHLQPYDTPNSATDPRKYLSTKPSPTLSK</sequence>
<feature type="region of interest" description="Disordered" evidence="19">
    <location>
        <begin position="1710"/>
        <end position="1736"/>
    </location>
</feature>
<dbReference type="GO" id="GO:0005886">
    <property type="term" value="C:plasma membrane"/>
    <property type="evidence" value="ECO:0007669"/>
    <property type="project" value="TreeGrafter"/>
</dbReference>
<dbReference type="Gene3D" id="1.20.1110.10">
    <property type="entry name" value="Calcium-transporting ATPase, transmembrane domain"/>
    <property type="match status" value="1"/>
</dbReference>
<evidence type="ECO:0000256" key="5">
    <source>
        <dbReference type="ARBA" id="ARBA00022692"/>
    </source>
</evidence>
<keyword evidence="8 16" id="KW-0067">ATP-binding</keyword>
<feature type="binding site" evidence="16">
    <location>
        <position position="933"/>
    </location>
    <ligand>
        <name>ATP</name>
        <dbReference type="ChEBI" id="CHEBI:30616"/>
    </ligand>
</feature>
<dbReference type="Gene3D" id="3.40.50.1000">
    <property type="entry name" value="HAD superfamily/HAD-like"/>
    <property type="match status" value="3"/>
</dbReference>
<evidence type="ECO:0000256" key="19">
    <source>
        <dbReference type="SAM" id="MobiDB-lite"/>
    </source>
</evidence>
<dbReference type="InterPro" id="IPR032631">
    <property type="entry name" value="P-type_ATPase_N"/>
</dbReference>
<dbReference type="InterPro" id="IPR032630">
    <property type="entry name" value="P_typ_ATPase_c"/>
</dbReference>
<feature type="compositionally biased region" description="Polar residues" evidence="19">
    <location>
        <begin position="622"/>
        <end position="633"/>
    </location>
</feature>
<keyword evidence="9 17" id="KW-0460">Magnesium</keyword>
<dbReference type="Gene3D" id="2.70.150.10">
    <property type="entry name" value="Calcium-transporting ATPase, cytoplasmic transduction domain A"/>
    <property type="match status" value="2"/>
</dbReference>
<comment type="cofactor">
    <cofactor evidence="17">
        <name>Mg(2+)</name>
        <dbReference type="ChEBI" id="CHEBI:18420"/>
    </cofactor>
</comment>
<feature type="region of interest" description="Disordered" evidence="19">
    <location>
        <begin position="680"/>
        <end position="711"/>
    </location>
</feature>
<evidence type="ECO:0000256" key="7">
    <source>
        <dbReference type="ARBA" id="ARBA00022741"/>
    </source>
</evidence>
<keyword evidence="7 16" id="KW-0547">Nucleotide-binding</keyword>
<evidence type="ECO:0000256" key="8">
    <source>
        <dbReference type="ARBA" id="ARBA00022840"/>
    </source>
</evidence>
<comment type="catalytic activity">
    <reaction evidence="13 18">
        <text>ATP + H2O + phospholipidSide 1 = ADP + phosphate + phospholipidSide 2.</text>
        <dbReference type="EC" id="7.6.2.1"/>
    </reaction>
</comment>
<dbReference type="SUPFAM" id="SSF81660">
    <property type="entry name" value="Metal cation-transporting ATPase, ATP-binding domain N"/>
    <property type="match status" value="1"/>
</dbReference>
<feature type="binding site" evidence="17">
    <location>
        <position position="581"/>
    </location>
    <ligand>
        <name>Mg(2+)</name>
        <dbReference type="ChEBI" id="CHEBI:18420"/>
    </ligand>
</feature>
<feature type="region of interest" description="Disordered" evidence="19">
    <location>
        <begin position="843"/>
        <end position="884"/>
    </location>
</feature>
<feature type="compositionally biased region" description="Low complexity" evidence="19">
    <location>
        <begin position="264"/>
        <end position="273"/>
    </location>
</feature>
<evidence type="ECO:0000256" key="17">
    <source>
        <dbReference type="PIRSR" id="PIRSR606539-3"/>
    </source>
</evidence>
<dbReference type="PROSITE" id="PS00154">
    <property type="entry name" value="ATPASE_E1_E2"/>
    <property type="match status" value="1"/>
</dbReference>
<feature type="binding site" evidence="16">
    <location>
        <position position="1370"/>
    </location>
    <ligand>
        <name>ATP</name>
        <dbReference type="ChEBI" id="CHEBI:30616"/>
    </ligand>
</feature>
<feature type="binding site" evidence="16">
    <location>
        <position position="992"/>
    </location>
    <ligand>
        <name>ATP</name>
        <dbReference type="ChEBI" id="CHEBI:30616"/>
    </ligand>
</feature>
<keyword evidence="12 18" id="KW-0472">Membrane</keyword>
<dbReference type="Pfam" id="PF13246">
    <property type="entry name" value="Cation_ATPase"/>
    <property type="match status" value="1"/>
</dbReference>
<feature type="binding site" evidence="16">
    <location>
        <position position="892"/>
    </location>
    <ligand>
        <name>ATP</name>
        <dbReference type="ChEBI" id="CHEBI:30616"/>
    </ligand>
</feature>
<evidence type="ECO:0000256" key="16">
    <source>
        <dbReference type="PIRSR" id="PIRSR606539-2"/>
    </source>
</evidence>
<dbReference type="SUPFAM" id="SSF56784">
    <property type="entry name" value="HAD-like"/>
    <property type="match status" value="1"/>
</dbReference>
<evidence type="ECO:0000256" key="9">
    <source>
        <dbReference type="ARBA" id="ARBA00022842"/>
    </source>
</evidence>
<dbReference type="EMBL" id="JANBPT010000262">
    <property type="protein sequence ID" value="KAJ1924627.1"/>
    <property type="molecule type" value="Genomic_DNA"/>
</dbReference>
<keyword evidence="11 18" id="KW-1133">Transmembrane helix</keyword>
<evidence type="ECO:0000256" key="3">
    <source>
        <dbReference type="ARBA" id="ARBA00022448"/>
    </source>
</evidence>
<accession>A0A9W8DYK4</accession>
<name>A0A9W8DYK4_9FUNG</name>
<feature type="binding site" evidence="16">
    <location>
        <position position="1074"/>
    </location>
    <ligand>
        <name>ATP</name>
        <dbReference type="ChEBI" id="CHEBI:30616"/>
    </ligand>
</feature>
<keyword evidence="6 17" id="KW-0479">Metal-binding</keyword>
<dbReference type="FunFam" id="3.40.1110.10:FF:000087">
    <property type="entry name" value="Phospholipid-transporting ATPase"/>
    <property type="match status" value="1"/>
</dbReference>
<feature type="binding site" evidence="16">
    <location>
        <position position="1376"/>
    </location>
    <ligand>
        <name>ATP</name>
        <dbReference type="ChEBI" id="CHEBI:30616"/>
    </ligand>
</feature>
<feature type="region of interest" description="Disordered" evidence="19">
    <location>
        <begin position="1272"/>
        <end position="1332"/>
    </location>
</feature>
<feature type="region of interest" description="Disordered" evidence="19">
    <location>
        <begin position="1"/>
        <end position="28"/>
    </location>
</feature>
<feature type="binding site" evidence="16">
    <location>
        <position position="1399"/>
    </location>
    <ligand>
        <name>ATP</name>
        <dbReference type="ChEBI" id="CHEBI:30616"/>
    </ligand>
</feature>
<gene>
    <name evidence="22" type="ORF">IWQ60_005074</name>
</gene>
<dbReference type="GO" id="GO:0140326">
    <property type="term" value="F:ATPase-coupled intramembrane lipid transporter activity"/>
    <property type="evidence" value="ECO:0007669"/>
    <property type="project" value="UniProtKB-EC"/>
</dbReference>
<comment type="similarity">
    <text evidence="2 18">Belongs to the cation transport ATPase (P-type) (TC 3.A.3) family. Type IV subfamily.</text>
</comment>
<keyword evidence="4" id="KW-0597">Phosphoprotein</keyword>
<organism evidence="22 23">
    <name type="scientific">Tieghemiomyces parasiticus</name>
    <dbReference type="NCBI Taxonomy" id="78921"/>
    <lineage>
        <taxon>Eukaryota</taxon>
        <taxon>Fungi</taxon>
        <taxon>Fungi incertae sedis</taxon>
        <taxon>Zoopagomycota</taxon>
        <taxon>Kickxellomycotina</taxon>
        <taxon>Dimargaritomycetes</taxon>
        <taxon>Dimargaritales</taxon>
        <taxon>Dimargaritaceae</taxon>
        <taxon>Tieghemiomyces</taxon>
    </lineage>
</organism>
<comment type="catalytic activity">
    <reaction evidence="14">
        <text>a 1,2-diacyl-sn-glycero-3-phosphoethanolamine(out) + ATP + H2O = a 1,2-diacyl-sn-glycero-3-phosphoethanolamine(in) + ADP + phosphate + H(+)</text>
        <dbReference type="Rhea" id="RHEA:66132"/>
        <dbReference type="ChEBI" id="CHEBI:15377"/>
        <dbReference type="ChEBI" id="CHEBI:15378"/>
        <dbReference type="ChEBI" id="CHEBI:30616"/>
        <dbReference type="ChEBI" id="CHEBI:43474"/>
        <dbReference type="ChEBI" id="CHEBI:64612"/>
        <dbReference type="ChEBI" id="CHEBI:456216"/>
    </reaction>
    <physiologicalReaction direction="left-to-right" evidence="14">
        <dbReference type="Rhea" id="RHEA:66133"/>
    </physiologicalReaction>
</comment>
<dbReference type="Pfam" id="PF16209">
    <property type="entry name" value="PhoLip_ATPase_N"/>
    <property type="match status" value="1"/>
</dbReference>
<feature type="binding site" evidence="16">
    <location>
        <position position="581"/>
    </location>
    <ligand>
        <name>ATP</name>
        <dbReference type="ChEBI" id="CHEBI:30616"/>
    </ligand>
</feature>
<evidence type="ECO:0000256" key="2">
    <source>
        <dbReference type="ARBA" id="ARBA00008109"/>
    </source>
</evidence>
<feature type="compositionally biased region" description="Basic and acidic residues" evidence="19">
    <location>
        <begin position="797"/>
        <end position="811"/>
    </location>
</feature>
<feature type="transmembrane region" description="Helical" evidence="18">
    <location>
        <begin position="1536"/>
        <end position="1558"/>
    </location>
</feature>
<evidence type="ECO:0000313" key="22">
    <source>
        <dbReference type="EMBL" id="KAJ1924627.1"/>
    </source>
</evidence>
<dbReference type="SUPFAM" id="SSF81653">
    <property type="entry name" value="Calcium ATPase, transduction domain A"/>
    <property type="match status" value="1"/>
</dbReference>
<evidence type="ECO:0000256" key="14">
    <source>
        <dbReference type="ARBA" id="ARBA00049128"/>
    </source>
</evidence>
<dbReference type="EC" id="7.6.2.1" evidence="18"/>
<dbReference type="InterPro" id="IPR023299">
    <property type="entry name" value="ATPase_P-typ_cyto_dom_N"/>
</dbReference>
<evidence type="ECO:0000256" key="6">
    <source>
        <dbReference type="ARBA" id="ARBA00022723"/>
    </source>
</evidence>
<dbReference type="GO" id="GO:0016887">
    <property type="term" value="F:ATP hydrolysis activity"/>
    <property type="evidence" value="ECO:0007669"/>
    <property type="project" value="InterPro"/>
</dbReference>
<dbReference type="GO" id="GO:0000287">
    <property type="term" value="F:magnesium ion binding"/>
    <property type="evidence" value="ECO:0007669"/>
    <property type="project" value="UniProtKB-UniRule"/>
</dbReference>
<dbReference type="PANTHER" id="PTHR24092">
    <property type="entry name" value="PROBABLE PHOSPHOLIPID-TRANSPORTING ATPASE"/>
    <property type="match status" value="1"/>
</dbReference>
<feature type="compositionally biased region" description="Basic and acidic residues" evidence="19">
    <location>
        <begin position="699"/>
        <end position="711"/>
    </location>
</feature>
<evidence type="ECO:0000256" key="11">
    <source>
        <dbReference type="ARBA" id="ARBA00022989"/>
    </source>
</evidence>
<feature type="region of interest" description="Disordered" evidence="19">
    <location>
        <begin position="225"/>
        <end position="282"/>
    </location>
</feature>
<evidence type="ECO:0000313" key="23">
    <source>
        <dbReference type="Proteomes" id="UP001150569"/>
    </source>
</evidence>
<dbReference type="GO" id="GO:0005524">
    <property type="term" value="F:ATP binding"/>
    <property type="evidence" value="ECO:0007669"/>
    <property type="project" value="UniProtKB-UniRule"/>
</dbReference>
<feature type="transmembrane region" description="Helical" evidence="18">
    <location>
        <begin position="464"/>
        <end position="491"/>
    </location>
</feature>
<comment type="subcellular location">
    <subcellularLocation>
        <location evidence="1">Endomembrane system</location>
        <topology evidence="1">Multi-pass membrane protein</topology>
    </subcellularLocation>
    <subcellularLocation>
        <location evidence="18">Membrane</location>
        <topology evidence="18">Multi-pass membrane protein</topology>
    </subcellularLocation>
</comment>
<feature type="active site" description="4-aspartylphosphate intermediate" evidence="15">
    <location>
        <position position="581"/>
    </location>
</feature>
<feature type="binding site" evidence="17">
    <location>
        <position position="583"/>
    </location>
    <ligand>
        <name>Mg(2+)</name>
        <dbReference type="ChEBI" id="CHEBI:18420"/>
    </ligand>
</feature>
<feature type="region of interest" description="Disordered" evidence="19">
    <location>
        <begin position="614"/>
        <end position="660"/>
    </location>
</feature>
<keyword evidence="23" id="KW-1185">Reference proteome</keyword>
<feature type="compositionally biased region" description="Polar residues" evidence="19">
    <location>
        <begin position="1710"/>
        <end position="1720"/>
    </location>
</feature>
<dbReference type="NCBIfam" id="TIGR01494">
    <property type="entry name" value="ATPase_P-type"/>
    <property type="match status" value="1"/>
</dbReference>
<feature type="transmembrane region" description="Helical" evidence="18">
    <location>
        <begin position="1457"/>
        <end position="1474"/>
    </location>
</feature>
<feature type="binding site" evidence="16">
    <location>
        <position position="1400"/>
    </location>
    <ligand>
        <name>ATP</name>
        <dbReference type="ChEBI" id="CHEBI:30616"/>
    </ligand>
</feature>
<evidence type="ECO:0000256" key="4">
    <source>
        <dbReference type="ARBA" id="ARBA00022553"/>
    </source>
</evidence>
<protein>
    <recommendedName>
        <fullName evidence="18">Phospholipid-transporting ATPase</fullName>
        <ecNumber evidence="18">7.6.2.1</ecNumber>
    </recommendedName>
</protein>
<proteinExistence type="inferred from homology"/>
<dbReference type="NCBIfam" id="TIGR01652">
    <property type="entry name" value="ATPase-Plipid"/>
    <property type="match status" value="1"/>
</dbReference>
<evidence type="ECO:0000256" key="15">
    <source>
        <dbReference type="PIRSR" id="PIRSR606539-1"/>
    </source>
</evidence>
<feature type="compositionally biased region" description="Basic residues" evidence="19">
    <location>
        <begin position="1"/>
        <end position="13"/>
    </location>
</feature>
<feature type="compositionally biased region" description="Acidic residues" evidence="19">
    <location>
        <begin position="1287"/>
        <end position="1308"/>
    </location>
</feature>
<dbReference type="Pfam" id="PF16212">
    <property type="entry name" value="PhoLip_ATPase_C"/>
    <property type="match status" value="1"/>
</dbReference>
<evidence type="ECO:0000256" key="18">
    <source>
        <dbReference type="RuleBase" id="RU362033"/>
    </source>
</evidence>
<feature type="transmembrane region" description="Helical" evidence="18">
    <location>
        <begin position="121"/>
        <end position="138"/>
    </location>
</feature>
<feature type="domain" description="P-type ATPase C-terminal" evidence="21">
    <location>
        <begin position="1423"/>
        <end position="1665"/>
    </location>
</feature>
<feature type="binding site" evidence="16">
    <location>
        <position position="582"/>
    </location>
    <ligand>
        <name>ATP</name>
        <dbReference type="ChEBI" id="CHEBI:30616"/>
    </ligand>
</feature>
<feature type="domain" description="P-type ATPase N-terminal" evidence="20">
    <location>
        <begin position="63"/>
        <end position="114"/>
    </location>
</feature>
<feature type="binding site" evidence="16">
    <location>
        <position position="958"/>
    </location>
    <ligand>
        <name>ATP</name>
        <dbReference type="ChEBI" id="CHEBI:30616"/>
    </ligand>
</feature>
<feature type="compositionally biased region" description="Polar residues" evidence="19">
    <location>
        <begin position="871"/>
        <end position="882"/>
    </location>
</feature>
<dbReference type="InterPro" id="IPR036412">
    <property type="entry name" value="HAD-like_sf"/>
</dbReference>
<evidence type="ECO:0000256" key="10">
    <source>
        <dbReference type="ARBA" id="ARBA00022967"/>
    </source>
</evidence>
<dbReference type="InterPro" id="IPR006539">
    <property type="entry name" value="P-type_ATPase_IV"/>
</dbReference>
<reference evidence="22" key="1">
    <citation type="submission" date="2022-07" db="EMBL/GenBank/DDBJ databases">
        <title>Phylogenomic reconstructions and comparative analyses of Kickxellomycotina fungi.</title>
        <authorList>
            <person name="Reynolds N.K."/>
            <person name="Stajich J.E."/>
            <person name="Barry K."/>
            <person name="Grigoriev I.V."/>
            <person name="Crous P."/>
            <person name="Smith M.E."/>
        </authorList>
    </citation>
    <scope>NUCLEOTIDE SEQUENCE</scope>
    <source>
        <strain evidence="22">RSA 861</strain>
    </source>
</reference>
<feature type="compositionally biased region" description="Basic and acidic residues" evidence="19">
    <location>
        <begin position="229"/>
        <end position="238"/>
    </location>
</feature>
<dbReference type="InterPro" id="IPR018303">
    <property type="entry name" value="ATPase_P-typ_P_site"/>
</dbReference>
<feature type="transmembrane region" description="Helical" evidence="18">
    <location>
        <begin position="1486"/>
        <end position="1506"/>
    </location>
</feature>
<dbReference type="InterPro" id="IPR023214">
    <property type="entry name" value="HAD_sf"/>
</dbReference>
<evidence type="ECO:0000259" key="20">
    <source>
        <dbReference type="Pfam" id="PF16209"/>
    </source>
</evidence>
<evidence type="ECO:0000256" key="13">
    <source>
        <dbReference type="ARBA" id="ARBA00034036"/>
    </source>
</evidence>
<feature type="transmembrane region" description="Helical" evidence="18">
    <location>
        <begin position="1600"/>
        <end position="1623"/>
    </location>
</feature>
<feature type="binding site" evidence="16">
    <location>
        <position position="1072"/>
    </location>
    <ligand>
        <name>ATP</name>
        <dbReference type="ChEBI" id="CHEBI:30616"/>
    </ligand>
</feature>
<dbReference type="InterPro" id="IPR023298">
    <property type="entry name" value="ATPase_P-typ_TM_dom_sf"/>
</dbReference>
<dbReference type="PANTHER" id="PTHR24092:SF180">
    <property type="entry name" value="PHOSPHOLIPID-TRANSPORTING ATPASE DNF1-RELATED"/>
    <property type="match status" value="1"/>
</dbReference>
<dbReference type="GO" id="GO:0012505">
    <property type="term" value="C:endomembrane system"/>
    <property type="evidence" value="ECO:0007669"/>
    <property type="project" value="UniProtKB-SubCell"/>
</dbReference>
<keyword evidence="5 18" id="KW-0812">Transmembrane</keyword>
<evidence type="ECO:0000259" key="21">
    <source>
        <dbReference type="Pfam" id="PF16212"/>
    </source>
</evidence>
<dbReference type="Gene3D" id="3.40.1110.10">
    <property type="entry name" value="Calcium-transporting ATPase, cytoplasmic domain N"/>
    <property type="match status" value="2"/>
</dbReference>
<feature type="binding site" evidence="17">
    <location>
        <position position="1396"/>
    </location>
    <ligand>
        <name>Mg(2+)</name>
        <dbReference type="ChEBI" id="CHEBI:18420"/>
    </ligand>
</feature>
<evidence type="ECO:0000256" key="1">
    <source>
        <dbReference type="ARBA" id="ARBA00004127"/>
    </source>
</evidence>
<feature type="transmembrane region" description="Helical" evidence="18">
    <location>
        <begin position="1578"/>
        <end position="1593"/>
    </location>
</feature>
<dbReference type="InterPro" id="IPR008250">
    <property type="entry name" value="ATPase_P-typ_transduc_dom_A_sf"/>
</dbReference>
<comment type="caution">
    <text evidence="22">The sequence shown here is derived from an EMBL/GenBank/DDBJ whole genome shotgun (WGS) entry which is preliminary data.</text>
</comment>
<evidence type="ECO:0000256" key="12">
    <source>
        <dbReference type="ARBA" id="ARBA00023136"/>
    </source>
</evidence>
<feature type="binding site" evidence="17">
    <location>
        <position position="1400"/>
    </location>
    <ligand>
        <name>Mg(2+)</name>
        <dbReference type="ChEBI" id="CHEBI:18420"/>
    </ligand>
</feature>